<evidence type="ECO:0008006" key="4">
    <source>
        <dbReference type="Google" id="ProtNLM"/>
    </source>
</evidence>
<keyword evidence="3" id="KW-1185">Reference proteome</keyword>
<evidence type="ECO:0000313" key="2">
    <source>
        <dbReference type="EnsemblProtists" id="PYU1_T009601"/>
    </source>
</evidence>
<reference evidence="3" key="2">
    <citation type="submission" date="2010-04" db="EMBL/GenBank/DDBJ databases">
        <authorList>
            <person name="Buell R."/>
            <person name="Hamilton J."/>
            <person name="Hostetler J."/>
        </authorList>
    </citation>
    <scope>NUCLEOTIDE SEQUENCE [LARGE SCALE GENOMIC DNA]</scope>
    <source>
        <strain evidence="3">DAOM:BR144</strain>
    </source>
</reference>
<sequence>TPHLVYKATLENEQLLARCDTITKCKYYPLWYLFNGHLQTAALAAAHEGEAFPVIGYERQVLSPPDGGIVSLDWTLPYREDGEIITWLSEIDRSKRTVLIHPGLTGNSGDHYIRSAVHSLHEAGWQAVVMNARGCGRMPLTTPKFYCLAYTDDLRYTAKYLTETCNFQSEAFMGLGFSLGANVLVKYLGEEREQTPLTVAISVGNPLDVVEYSANIDAPGFNRLVVAAFQQDVSSSTQLNHVAVPLLCVNTEDDPIVVSIPSIEQVHANPNIILCTTSSGGHLAFYEGKHDQTGIECAATAVKKASGKASTHGSSTERRPLRMWSAPVITEFAESVRLQHAEKQRKKVEMKP</sequence>
<dbReference type="PANTHER" id="PTHR10794">
    <property type="entry name" value="ABHYDROLASE DOMAIN-CONTAINING PROTEIN"/>
    <property type="match status" value="1"/>
</dbReference>
<evidence type="ECO:0000256" key="1">
    <source>
        <dbReference type="ARBA" id="ARBA00010884"/>
    </source>
</evidence>
<evidence type="ECO:0000313" key="3">
    <source>
        <dbReference type="Proteomes" id="UP000019132"/>
    </source>
</evidence>
<dbReference type="EMBL" id="GL376615">
    <property type="status" value="NOT_ANNOTATED_CDS"/>
    <property type="molecule type" value="Genomic_DNA"/>
</dbReference>
<dbReference type="GO" id="GO:0047372">
    <property type="term" value="F:monoacylglycerol lipase activity"/>
    <property type="evidence" value="ECO:0007669"/>
    <property type="project" value="TreeGrafter"/>
</dbReference>
<dbReference type="HOGENOM" id="CLU_032487_2_1_1"/>
<name>K3WXA3_GLOUD</name>
<reference evidence="2" key="3">
    <citation type="submission" date="2015-02" db="UniProtKB">
        <authorList>
            <consortium name="EnsemblProtists"/>
        </authorList>
    </citation>
    <scope>IDENTIFICATION</scope>
    <source>
        <strain evidence="2">DAOM BR144</strain>
    </source>
</reference>
<dbReference type="InterPro" id="IPR029058">
    <property type="entry name" value="AB_hydrolase_fold"/>
</dbReference>
<dbReference type="InParanoid" id="K3WXA3"/>
<dbReference type="Gene3D" id="3.40.50.1820">
    <property type="entry name" value="alpha/beta hydrolase"/>
    <property type="match status" value="1"/>
</dbReference>
<dbReference type="AlphaFoldDB" id="K3WXA3"/>
<dbReference type="Proteomes" id="UP000019132">
    <property type="component" value="Unassembled WGS sequence"/>
</dbReference>
<dbReference type="eggNOG" id="KOG1838">
    <property type="taxonomic scope" value="Eukaryota"/>
</dbReference>
<protein>
    <recommendedName>
        <fullName evidence="4">AB hydrolase-1 domain-containing protein</fullName>
    </recommendedName>
</protein>
<reference evidence="3" key="1">
    <citation type="journal article" date="2010" name="Genome Biol.">
        <title>Genome sequence of the necrotrophic plant pathogen Pythium ultimum reveals original pathogenicity mechanisms and effector repertoire.</title>
        <authorList>
            <person name="Levesque C.A."/>
            <person name="Brouwer H."/>
            <person name="Cano L."/>
            <person name="Hamilton J.P."/>
            <person name="Holt C."/>
            <person name="Huitema E."/>
            <person name="Raffaele S."/>
            <person name="Robideau G.P."/>
            <person name="Thines M."/>
            <person name="Win J."/>
            <person name="Zerillo M.M."/>
            <person name="Beakes G.W."/>
            <person name="Boore J.L."/>
            <person name="Busam D."/>
            <person name="Dumas B."/>
            <person name="Ferriera S."/>
            <person name="Fuerstenberg S.I."/>
            <person name="Gachon C.M."/>
            <person name="Gaulin E."/>
            <person name="Govers F."/>
            <person name="Grenville-Briggs L."/>
            <person name="Horner N."/>
            <person name="Hostetler J."/>
            <person name="Jiang R.H."/>
            <person name="Johnson J."/>
            <person name="Krajaejun T."/>
            <person name="Lin H."/>
            <person name="Meijer H.J."/>
            <person name="Moore B."/>
            <person name="Morris P."/>
            <person name="Phuntmart V."/>
            <person name="Puiu D."/>
            <person name="Shetty J."/>
            <person name="Stajich J.E."/>
            <person name="Tripathy S."/>
            <person name="Wawra S."/>
            <person name="van West P."/>
            <person name="Whitty B.R."/>
            <person name="Coutinho P.M."/>
            <person name="Henrissat B."/>
            <person name="Martin F."/>
            <person name="Thomas P.D."/>
            <person name="Tyler B.M."/>
            <person name="De Vries R.P."/>
            <person name="Kamoun S."/>
            <person name="Yandell M."/>
            <person name="Tisserat N."/>
            <person name="Buell C.R."/>
        </authorList>
    </citation>
    <scope>NUCLEOTIDE SEQUENCE</scope>
    <source>
        <strain evidence="3">DAOM:BR144</strain>
    </source>
</reference>
<proteinExistence type="inferred from homology"/>
<accession>K3WXA3</accession>
<dbReference type="GO" id="GO:0034338">
    <property type="term" value="F:short-chain carboxylesterase activity"/>
    <property type="evidence" value="ECO:0007669"/>
    <property type="project" value="TreeGrafter"/>
</dbReference>
<dbReference type="VEuPathDB" id="FungiDB:PYU1_G009583"/>
<organism evidence="2 3">
    <name type="scientific">Globisporangium ultimum (strain ATCC 200006 / CBS 805.95 / DAOM BR144)</name>
    <name type="common">Pythium ultimum</name>
    <dbReference type="NCBI Taxonomy" id="431595"/>
    <lineage>
        <taxon>Eukaryota</taxon>
        <taxon>Sar</taxon>
        <taxon>Stramenopiles</taxon>
        <taxon>Oomycota</taxon>
        <taxon>Peronosporomycetes</taxon>
        <taxon>Pythiales</taxon>
        <taxon>Pythiaceae</taxon>
        <taxon>Globisporangium</taxon>
    </lineage>
</organism>
<comment type="similarity">
    <text evidence="1">Belongs to the AB hydrolase superfamily. AB hydrolase 4 family.</text>
</comment>
<dbReference type="PIRSF" id="PIRSF005211">
    <property type="entry name" value="Ab_hydro_YheT"/>
    <property type="match status" value="1"/>
</dbReference>
<dbReference type="OMA" id="GCCRTKI"/>
<dbReference type="SUPFAM" id="SSF53474">
    <property type="entry name" value="alpha/beta-Hydrolases"/>
    <property type="match status" value="1"/>
</dbReference>
<dbReference type="InterPro" id="IPR012020">
    <property type="entry name" value="ABHD4"/>
</dbReference>
<dbReference type="InterPro" id="IPR050960">
    <property type="entry name" value="AB_hydrolase_4_sf"/>
</dbReference>
<dbReference type="PANTHER" id="PTHR10794:SF84">
    <property type="entry name" value="ESTERASE_LIPASE_THIOESTERASE FAMILY PROTEIN"/>
    <property type="match status" value="1"/>
</dbReference>
<dbReference type="EnsemblProtists" id="PYU1_T009601">
    <property type="protein sequence ID" value="PYU1_T009601"/>
    <property type="gene ID" value="PYU1_G009583"/>
</dbReference>